<dbReference type="PANTHER" id="PTHR13932:SF5">
    <property type="entry name" value="RADICAL S-ADENOSYL METHIONINE DOMAIN-CONTAINING PROTEIN 1, MITOCHONDRIAL"/>
    <property type="match status" value="1"/>
</dbReference>
<dbReference type="InterPro" id="IPR006638">
    <property type="entry name" value="Elp3/MiaA/NifB-like_rSAM"/>
</dbReference>
<dbReference type="SFLD" id="SFLDF00562">
    <property type="entry name" value="HemN-like__clustered_with_heat"/>
    <property type="match status" value="1"/>
</dbReference>
<dbReference type="PROSITE" id="PS51918">
    <property type="entry name" value="RADICAL_SAM"/>
    <property type="match status" value="1"/>
</dbReference>
<dbReference type="GO" id="GO:0051539">
    <property type="term" value="F:4 iron, 4 sulfur cluster binding"/>
    <property type="evidence" value="ECO:0007669"/>
    <property type="project" value="UniProtKB-UniRule"/>
</dbReference>
<evidence type="ECO:0000256" key="6">
    <source>
        <dbReference type="ARBA" id="ARBA00023004"/>
    </source>
</evidence>
<keyword evidence="4 9" id="KW-0949">S-adenosyl-L-methionine</keyword>
<dbReference type="OrthoDB" id="9808022at2"/>
<organism evidence="11 12">
    <name type="scientific">Johnsonella ignava ATCC 51276</name>
    <dbReference type="NCBI Taxonomy" id="679200"/>
    <lineage>
        <taxon>Bacteria</taxon>
        <taxon>Bacillati</taxon>
        <taxon>Bacillota</taxon>
        <taxon>Clostridia</taxon>
        <taxon>Lachnospirales</taxon>
        <taxon>Lachnospiraceae</taxon>
        <taxon>Johnsonella</taxon>
    </lineage>
</organism>
<dbReference type="InterPro" id="IPR013785">
    <property type="entry name" value="Aldolase_TIM"/>
</dbReference>
<dbReference type="Pfam" id="PF06969">
    <property type="entry name" value="HemN_C"/>
    <property type="match status" value="1"/>
</dbReference>
<dbReference type="InterPro" id="IPR007197">
    <property type="entry name" value="rSAM"/>
</dbReference>
<keyword evidence="9" id="KW-0004">4Fe-4S</keyword>
<evidence type="ECO:0000313" key="12">
    <source>
        <dbReference type="Proteomes" id="UP000003011"/>
    </source>
</evidence>
<dbReference type="GO" id="GO:0005737">
    <property type="term" value="C:cytoplasm"/>
    <property type="evidence" value="ECO:0007669"/>
    <property type="project" value="UniProtKB-SubCell"/>
</dbReference>
<evidence type="ECO:0000259" key="10">
    <source>
        <dbReference type="PROSITE" id="PS51918"/>
    </source>
</evidence>
<dbReference type="SFLD" id="SFLDS00029">
    <property type="entry name" value="Radical_SAM"/>
    <property type="match status" value="1"/>
</dbReference>
<dbReference type="SFLD" id="SFLDF00288">
    <property type="entry name" value="HemN-like__clustered_with_nucl"/>
    <property type="match status" value="1"/>
</dbReference>
<evidence type="ECO:0000256" key="2">
    <source>
        <dbReference type="ARBA" id="ARBA00017228"/>
    </source>
</evidence>
<evidence type="ECO:0000256" key="4">
    <source>
        <dbReference type="ARBA" id="ARBA00022691"/>
    </source>
</evidence>
<dbReference type="SFLD" id="SFLDG01065">
    <property type="entry name" value="anaerobic_coproporphyrinogen-I"/>
    <property type="match status" value="1"/>
</dbReference>
<dbReference type="InterPro" id="IPR004559">
    <property type="entry name" value="HemW-like"/>
</dbReference>
<sequence length="386" mass="44299">MDKKKKLELYIHIPFCESKCRYCDFLSASADSGTYRAYVDKLVDEIRAQGGNYTDYQINTVFIGGGTPSILPGVYISNLMSAVYENFVVEASAEISIECNPGTLDAQKLEYFKQSGINRISLGLQSTVDKELENLGRIHTYEKFLESYQLVREAGFHNVNIDLMSGLPYQTLESWKSTLKNVVRLKPEHISAYSLIIEEGTEFAEIYTKEEGKKLLPSESDERKMYKMTADFLQRFGYERYEISNYARAGFQSIHNTGYWTGAEYLGMGLGASSYVFKRRFHVEKDIKKYMKIDFKNDITPLYQDIQELTLEDEMSEFMFLGLRMMKGVSGAEFLSRFDYNIYNVFGEAIQRNKDLGLLVNDGSNIRLTPRGIDLSNRVMSDFLLN</sequence>
<dbReference type="Pfam" id="PF04055">
    <property type="entry name" value="Radical_SAM"/>
    <property type="match status" value="1"/>
</dbReference>
<evidence type="ECO:0000256" key="8">
    <source>
        <dbReference type="ARBA" id="ARBA00023186"/>
    </source>
</evidence>
<dbReference type="Proteomes" id="UP000003011">
    <property type="component" value="Unassembled WGS sequence"/>
</dbReference>
<feature type="domain" description="Radical SAM core" evidence="10">
    <location>
        <begin position="1"/>
        <end position="239"/>
    </location>
</feature>
<keyword evidence="12" id="KW-1185">Reference proteome</keyword>
<keyword evidence="8 9" id="KW-0143">Chaperone</keyword>
<protein>
    <recommendedName>
        <fullName evidence="2 9">Heme chaperone HemW</fullName>
    </recommendedName>
</protein>
<dbReference type="EMBL" id="ACZL01000015">
    <property type="protein sequence ID" value="EHI55904.1"/>
    <property type="molecule type" value="Genomic_DNA"/>
</dbReference>
<evidence type="ECO:0000256" key="9">
    <source>
        <dbReference type="RuleBase" id="RU364116"/>
    </source>
</evidence>
<dbReference type="NCBIfam" id="TIGR00539">
    <property type="entry name" value="hemN_rel"/>
    <property type="match status" value="1"/>
</dbReference>
<dbReference type="InterPro" id="IPR034505">
    <property type="entry name" value="Coproporphyrinogen-III_oxidase"/>
</dbReference>
<evidence type="ECO:0000256" key="7">
    <source>
        <dbReference type="ARBA" id="ARBA00023014"/>
    </source>
</evidence>
<evidence type="ECO:0000256" key="5">
    <source>
        <dbReference type="ARBA" id="ARBA00022723"/>
    </source>
</evidence>
<dbReference type="eggNOG" id="COG0635">
    <property type="taxonomic scope" value="Bacteria"/>
</dbReference>
<dbReference type="PANTHER" id="PTHR13932">
    <property type="entry name" value="COPROPORPHYRINIGEN III OXIDASE"/>
    <property type="match status" value="1"/>
</dbReference>
<keyword evidence="5 9" id="KW-0479">Metal-binding</keyword>
<dbReference type="SFLD" id="SFLDG01082">
    <property type="entry name" value="B12-binding_domain_containing"/>
    <property type="match status" value="1"/>
</dbReference>
<keyword evidence="6 9" id="KW-0408">Iron</keyword>
<evidence type="ECO:0000256" key="3">
    <source>
        <dbReference type="ARBA" id="ARBA00022617"/>
    </source>
</evidence>
<dbReference type="STRING" id="679200.HMPREF9333_00947"/>
<dbReference type="SMART" id="SM00729">
    <property type="entry name" value="Elp3"/>
    <property type="match status" value="1"/>
</dbReference>
<keyword evidence="3 9" id="KW-0349">Heme</keyword>
<reference evidence="11 12" key="1">
    <citation type="submission" date="2011-08" db="EMBL/GenBank/DDBJ databases">
        <title>The Genome Sequence of Johnsonella ignava ATCC 51276.</title>
        <authorList>
            <consortium name="The Broad Institute Genome Sequencing Platform"/>
            <person name="Earl A."/>
            <person name="Ward D."/>
            <person name="Feldgarden M."/>
            <person name="Gevers D."/>
            <person name="Izard J."/>
            <person name="Blanton J.M."/>
            <person name="Baranova O.V."/>
            <person name="Dewhirst F.E."/>
            <person name="Young S.K."/>
            <person name="Zeng Q."/>
            <person name="Gargeya S."/>
            <person name="Fitzgerald M."/>
            <person name="Haas B."/>
            <person name="Abouelleil A."/>
            <person name="Alvarado L."/>
            <person name="Arachchi H.M."/>
            <person name="Berlin A."/>
            <person name="Brown A."/>
            <person name="Chapman S.B."/>
            <person name="Chen Z."/>
            <person name="Dunbar C."/>
            <person name="Freedman E."/>
            <person name="Gearin G."/>
            <person name="Gellesch M."/>
            <person name="Goldberg J."/>
            <person name="Griggs A."/>
            <person name="Gujja S."/>
            <person name="Heiman D."/>
            <person name="Howarth C."/>
            <person name="Larson L."/>
            <person name="Lui A."/>
            <person name="MacDonald P.J.P."/>
            <person name="Montmayeur A."/>
            <person name="Murphy C."/>
            <person name="Neiman D."/>
            <person name="Pearson M."/>
            <person name="Priest M."/>
            <person name="Roberts A."/>
            <person name="Saif S."/>
            <person name="Shea T."/>
            <person name="Shenoy N."/>
            <person name="Sisk P."/>
            <person name="Stolte C."/>
            <person name="Sykes S."/>
            <person name="Wortman J."/>
            <person name="Nusbaum C."/>
            <person name="Birren B."/>
        </authorList>
    </citation>
    <scope>NUCLEOTIDE SEQUENCE [LARGE SCALE GENOMIC DNA]</scope>
    <source>
        <strain evidence="11 12">ATCC 51276</strain>
    </source>
</reference>
<dbReference type="GO" id="GO:0046872">
    <property type="term" value="F:metal ion binding"/>
    <property type="evidence" value="ECO:0007669"/>
    <property type="project" value="UniProtKB-UniRule"/>
</dbReference>
<keyword evidence="7 9" id="KW-0411">Iron-sulfur</keyword>
<dbReference type="Gene3D" id="3.20.20.70">
    <property type="entry name" value="Aldolase class I"/>
    <property type="match status" value="1"/>
</dbReference>
<dbReference type="PATRIC" id="fig|679200.3.peg.998"/>
<name>G5GHA7_9FIRM</name>
<evidence type="ECO:0000313" key="11">
    <source>
        <dbReference type="EMBL" id="EHI55904.1"/>
    </source>
</evidence>
<comment type="function">
    <text evidence="9">Probably acts as a heme chaperone, transferring heme to an unknown acceptor. Binds one molecule of heme per monomer, possibly covalently. Binds 1 [4Fe-4S] cluster. The cluster is coordinated with 3 cysteines and an exchangeable S-adenosyl-L-methionine.</text>
</comment>
<keyword evidence="9" id="KW-0963">Cytoplasm</keyword>
<dbReference type="HOGENOM" id="CLU_027579_1_1_9"/>
<evidence type="ECO:0000256" key="1">
    <source>
        <dbReference type="ARBA" id="ARBA00006100"/>
    </source>
</evidence>
<comment type="caution">
    <text evidence="11">The sequence shown here is derived from an EMBL/GenBank/DDBJ whole genome shotgun (WGS) entry which is preliminary data.</text>
</comment>
<proteinExistence type="inferred from homology"/>
<gene>
    <name evidence="11" type="ORF">HMPREF9333_00947</name>
</gene>
<dbReference type="AlphaFoldDB" id="G5GHA7"/>
<dbReference type="GO" id="GO:0006779">
    <property type="term" value="P:porphyrin-containing compound biosynthetic process"/>
    <property type="evidence" value="ECO:0007669"/>
    <property type="project" value="InterPro"/>
</dbReference>
<dbReference type="RefSeq" id="WP_005540263.1">
    <property type="nucleotide sequence ID" value="NZ_JH378831.1"/>
</dbReference>
<dbReference type="GO" id="GO:0004109">
    <property type="term" value="F:coproporphyrinogen oxidase activity"/>
    <property type="evidence" value="ECO:0007669"/>
    <property type="project" value="InterPro"/>
</dbReference>
<accession>G5GHA7</accession>
<dbReference type="SUPFAM" id="SSF102114">
    <property type="entry name" value="Radical SAM enzymes"/>
    <property type="match status" value="1"/>
</dbReference>
<dbReference type="InterPro" id="IPR010723">
    <property type="entry name" value="HemN_C"/>
</dbReference>
<dbReference type="InterPro" id="IPR058240">
    <property type="entry name" value="rSAM_sf"/>
</dbReference>
<comment type="similarity">
    <text evidence="1">Belongs to the anaerobic coproporphyrinogen-III oxidase family. HemW subfamily.</text>
</comment>
<comment type="subcellular location">
    <subcellularLocation>
        <location evidence="9">Cytoplasm</location>
    </subcellularLocation>
</comment>